<dbReference type="SMART" id="SM00382">
    <property type="entry name" value="AAA"/>
    <property type="match status" value="1"/>
</dbReference>
<evidence type="ECO:0000256" key="1">
    <source>
        <dbReference type="ARBA" id="ARBA00006216"/>
    </source>
</evidence>
<dbReference type="InterPro" id="IPR027417">
    <property type="entry name" value="P-loop_NTPase"/>
</dbReference>
<protein>
    <submittedName>
        <fullName evidence="5">Probable ATP-dependent transporter SufC</fullName>
    </submittedName>
</protein>
<sequence length="246" mass="28335">MLKIENLNVKIKKTQILKGINIKINQGETHVIMGPNGSGKTTLLSTLAGKEENTITKGKIFFNDINITNLNIEERSKLGFFLSFQNPIEIPGVKNIYFLHTALNEKLIYLRKDKISIYTFIKKIKKNMEYLKFDKKLFKRSVNENFSGGERKKNELLQMLMLKPKIILLDEIDSGLDIDSLKIVSKGINLIRSKTNCSIILITHYKRVLNYIIPNYIHILLNGKLIKSGEKNLVNDLELFGYEKYV</sequence>
<dbReference type="Pfam" id="PF00005">
    <property type="entry name" value="ABC_tran"/>
    <property type="match status" value="1"/>
</dbReference>
<keyword evidence="2" id="KW-0547">Nucleotide-binding</keyword>
<evidence type="ECO:0000256" key="2">
    <source>
        <dbReference type="ARBA" id="ARBA00022741"/>
    </source>
</evidence>
<dbReference type="InterPro" id="IPR003593">
    <property type="entry name" value="AAA+_ATPase"/>
</dbReference>
<name>A0A8D9NB47_9GAMM</name>
<dbReference type="PANTHER" id="PTHR43204:SF1">
    <property type="entry name" value="ABC TRANSPORTER I FAMILY MEMBER 6, CHLOROPLASTIC"/>
    <property type="match status" value="1"/>
</dbReference>
<keyword evidence="3" id="KW-0067">ATP-binding</keyword>
<gene>
    <name evidence="5" type="primary">sufC</name>
    <name evidence="5" type="ORF">PAD_186</name>
</gene>
<organism evidence="5 6">
    <name type="scientific">Candidatus Portiera aleyrodidarum</name>
    <name type="common">primary endosymbiont of Bemisia tabaci</name>
    <dbReference type="NCBI Taxonomy" id="91844"/>
    <lineage>
        <taxon>Bacteria</taxon>
        <taxon>Pseudomonadati</taxon>
        <taxon>Pseudomonadota</taxon>
        <taxon>Gammaproteobacteria</taxon>
        <taxon>Candidatus Johnevansiales</taxon>
        <taxon>Candidatus Johnevansiaceae</taxon>
        <taxon>Candidatus Portiera</taxon>
    </lineage>
</organism>
<dbReference type="GO" id="GO:0005524">
    <property type="term" value="F:ATP binding"/>
    <property type="evidence" value="ECO:0007669"/>
    <property type="project" value="UniProtKB-KW"/>
</dbReference>
<dbReference type="AlphaFoldDB" id="A0A8D9NB47"/>
<dbReference type="NCBIfam" id="TIGR01978">
    <property type="entry name" value="sufC"/>
    <property type="match status" value="1"/>
</dbReference>
<dbReference type="PROSITE" id="PS00211">
    <property type="entry name" value="ABC_TRANSPORTER_1"/>
    <property type="match status" value="1"/>
</dbReference>
<dbReference type="PANTHER" id="PTHR43204">
    <property type="entry name" value="ABC TRANSPORTER I FAMILY MEMBER 6, CHLOROPLASTIC"/>
    <property type="match status" value="1"/>
</dbReference>
<evidence type="ECO:0000313" key="5">
    <source>
        <dbReference type="EMBL" id="CEI58748.1"/>
    </source>
</evidence>
<dbReference type="SUPFAM" id="SSF52540">
    <property type="entry name" value="P-loop containing nucleoside triphosphate hydrolases"/>
    <property type="match status" value="1"/>
</dbReference>
<dbReference type="RefSeq" id="WP_219848600.1">
    <property type="nucleotide sequence ID" value="NZ_LN649255.1"/>
</dbReference>
<evidence type="ECO:0000259" key="4">
    <source>
        <dbReference type="PROSITE" id="PS50893"/>
    </source>
</evidence>
<comment type="similarity">
    <text evidence="1">Belongs to the ABC transporter superfamily. Ycf16 family.</text>
</comment>
<evidence type="ECO:0000313" key="6">
    <source>
        <dbReference type="Proteomes" id="UP000032800"/>
    </source>
</evidence>
<dbReference type="Proteomes" id="UP000032800">
    <property type="component" value="Chromosome I"/>
</dbReference>
<dbReference type="EMBL" id="LN649255">
    <property type="protein sequence ID" value="CEI58748.1"/>
    <property type="molecule type" value="Genomic_DNA"/>
</dbReference>
<dbReference type="KEGG" id="plc:PAD_186"/>
<dbReference type="Gene3D" id="3.40.50.300">
    <property type="entry name" value="P-loop containing nucleotide triphosphate hydrolases"/>
    <property type="match status" value="1"/>
</dbReference>
<reference evidence="5 6" key="1">
    <citation type="journal article" date="2015" name="Genome Biol. Evol.">
        <title>Genome evolution in the primary endosymbiont of whiteflies sheds light on their divergence.</title>
        <authorList>
            <person name="Santos-Garcia D."/>
            <person name="Vargas-Chavez C."/>
            <person name="Moya A."/>
            <person name="Latorre A."/>
            <person name="Silva"/>
            <person name="F J."/>
        </authorList>
    </citation>
    <scope>NUCLEOTIDE SEQUENCE [LARGE SCALE GENOMIC DNA]</scope>
    <source>
        <strain evidence="6">AD-VLC</strain>
    </source>
</reference>
<dbReference type="InterPro" id="IPR017871">
    <property type="entry name" value="ABC_transporter-like_CS"/>
</dbReference>
<feature type="domain" description="ABC transporter" evidence="4">
    <location>
        <begin position="2"/>
        <end position="246"/>
    </location>
</feature>
<dbReference type="InterPro" id="IPR003439">
    <property type="entry name" value="ABC_transporter-like_ATP-bd"/>
</dbReference>
<dbReference type="GO" id="GO:0016887">
    <property type="term" value="F:ATP hydrolysis activity"/>
    <property type="evidence" value="ECO:0007669"/>
    <property type="project" value="InterPro"/>
</dbReference>
<proteinExistence type="inferred from homology"/>
<evidence type="ECO:0000256" key="3">
    <source>
        <dbReference type="ARBA" id="ARBA00022840"/>
    </source>
</evidence>
<dbReference type="PROSITE" id="PS50893">
    <property type="entry name" value="ABC_TRANSPORTER_2"/>
    <property type="match status" value="1"/>
</dbReference>
<dbReference type="CDD" id="cd03217">
    <property type="entry name" value="ABC_FeS_Assembly"/>
    <property type="match status" value="1"/>
</dbReference>
<dbReference type="InterPro" id="IPR010230">
    <property type="entry name" value="FeS-cluster_ATPase_SufC"/>
</dbReference>
<accession>A0A8D9NB47</accession>